<protein>
    <recommendedName>
        <fullName evidence="1">TonB-dependent receptor plug domain-containing protein</fullName>
    </recommendedName>
</protein>
<dbReference type="Gene3D" id="2.170.130.10">
    <property type="entry name" value="TonB-dependent receptor, plug domain"/>
    <property type="match status" value="1"/>
</dbReference>
<dbReference type="SUPFAM" id="SSF56935">
    <property type="entry name" value="Porins"/>
    <property type="match status" value="1"/>
</dbReference>
<dbReference type="InterPro" id="IPR008969">
    <property type="entry name" value="CarboxyPept-like_regulatory"/>
</dbReference>
<accession>A0A382MDA9</accession>
<sequence>MDRKTHWRDAFVATCLLALASTAAWAGNGKITGTVTDNASGTPLVSASIALDGTRLGTVTDDEGQFFILNVPPGTYTLRATYIGYAAYVIEEVRVSADLTTDLKVRPSTEAITTEEVVIRAERPIIDPNATNAVRIIGAEDLEILPFRGVQNVLALQAGVVEDEGALHIRGSRSDEIAYYVEGASVRNVVTGNTAVNLIDEALAEIQLQAGGFSAEYGGATAGIVLQELKTGSDDLHISLLSETDNFASDGEKFLD</sequence>
<dbReference type="Pfam" id="PF13715">
    <property type="entry name" value="CarbopepD_reg_2"/>
    <property type="match status" value="1"/>
</dbReference>
<proteinExistence type="predicted"/>
<reference evidence="2" key="1">
    <citation type="submission" date="2018-05" db="EMBL/GenBank/DDBJ databases">
        <authorList>
            <person name="Lanie J.A."/>
            <person name="Ng W.-L."/>
            <person name="Kazmierczak K.M."/>
            <person name="Andrzejewski T.M."/>
            <person name="Davidsen T.M."/>
            <person name="Wayne K.J."/>
            <person name="Tettelin H."/>
            <person name="Glass J.I."/>
            <person name="Rusch D."/>
            <person name="Podicherti R."/>
            <person name="Tsui H.-C.T."/>
            <person name="Winkler M.E."/>
        </authorList>
    </citation>
    <scope>NUCLEOTIDE SEQUENCE</scope>
</reference>
<dbReference type="Pfam" id="PF07715">
    <property type="entry name" value="Plug"/>
    <property type="match status" value="1"/>
</dbReference>
<dbReference type="SUPFAM" id="SSF49464">
    <property type="entry name" value="Carboxypeptidase regulatory domain-like"/>
    <property type="match status" value="1"/>
</dbReference>
<feature type="domain" description="TonB-dependent receptor plug" evidence="1">
    <location>
        <begin position="130"/>
        <end position="223"/>
    </location>
</feature>
<evidence type="ECO:0000259" key="1">
    <source>
        <dbReference type="Pfam" id="PF07715"/>
    </source>
</evidence>
<organism evidence="2">
    <name type="scientific">marine metagenome</name>
    <dbReference type="NCBI Taxonomy" id="408172"/>
    <lineage>
        <taxon>unclassified sequences</taxon>
        <taxon>metagenomes</taxon>
        <taxon>ecological metagenomes</taxon>
    </lineage>
</organism>
<name>A0A382MDA9_9ZZZZ</name>
<dbReference type="PROSITE" id="PS52016">
    <property type="entry name" value="TONB_DEPENDENT_REC_3"/>
    <property type="match status" value="1"/>
</dbReference>
<dbReference type="InterPro" id="IPR012910">
    <property type="entry name" value="Plug_dom"/>
</dbReference>
<gene>
    <name evidence="2" type="ORF">METZ01_LOCUS298085</name>
</gene>
<dbReference type="InterPro" id="IPR037066">
    <property type="entry name" value="Plug_dom_sf"/>
</dbReference>
<dbReference type="InterPro" id="IPR039426">
    <property type="entry name" value="TonB-dep_rcpt-like"/>
</dbReference>
<dbReference type="AlphaFoldDB" id="A0A382MDA9"/>
<feature type="non-terminal residue" evidence="2">
    <location>
        <position position="256"/>
    </location>
</feature>
<evidence type="ECO:0000313" key="2">
    <source>
        <dbReference type="EMBL" id="SVC45231.1"/>
    </source>
</evidence>
<dbReference type="Gene3D" id="2.60.40.1120">
    <property type="entry name" value="Carboxypeptidase-like, regulatory domain"/>
    <property type="match status" value="1"/>
</dbReference>
<dbReference type="EMBL" id="UINC01092006">
    <property type="protein sequence ID" value="SVC45231.1"/>
    <property type="molecule type" value="Genomic_DNA"/>
</dbReference>